<evidence type="ECO:0000313" key="1">
    <source>
        <dbReference type="EMBL" id="KPH75893.1"/>
    </source>
</evidence>
<proteinExistence type="predicted"/>
<dbReference type="Proteomes" id="UP000037854">
    <property type="component" value="Unassembled WGS sequence"/>
</dbReference>
<organism evidence="1 2">
    <name type="scientific">Oceanobacillus caeni</name>
    <dbReference type="NCBI Taxonomy" id="405946"/>
    <lineage>
        <taxon>Bacteria</taxon>
        <taxon>Bacillati</taxon>
        <taxon>Bacillota</taxon>
        <taxon>Bacilli</taxon>
        <taxon>Bacillales</taxon>
        <taxon>Bacillaceae</taxon>
        <taxon>Oceanobacillus</taxon>
    </lineage>
</organism>
<comment type="caution">
    <text evidence="1">The sequence shown here is derived from an EMBL/GenBank/DDBJ whole genome shotgun (WGS) entry which is preliminary data.</text>
</comment>
<dbReference type="EMBL" id="LGTK01000021">
    <property type="protein sequence ID" value="KPH75893.1"/>
    <property type="molecule type" value="Genomic_DNA"/>
</dbReference>
<reference evidence="1 2" key="1">
    <citation type="submission" date="2015-07" db="EMBL/GenBank/DDBJ databases">
        <title>High-quality draft genome sequence of Oceanobacillus caeni HM6, a bacillus isolated from a human feces.</title>
        <authorList>
            <person name="Kumar J."/>
            <person name="Verma M.K."/>
            <person name="Pandey R."/>
            <person name="Bhambi M."/>
            <person name="Chauhan N."/>
        </authorList>
    </citation>
    <scope>NUCLEOTIDE SEQUENCE [LARGE SCALE GENOMIC DNA]</scope>
    <source>
        <strain evidence="1 2">HM6</strain>
    </source>
</reference>
<sequence>MSFSKRLILYMFIILLVASIYKDLSLGDDMINQYQDIETFITEDSQYTIIKVKVEWGDTVLSIVKDLNEGKIKVPFEKIINDFQKLNPNIDPNSMEPENYYYFPLYK</sequence>
<accession>A0ABR5MKC0</accession>
<keyword evidence="2" id="KW-1185">Reference proteome</keyword>
<protein>
    <recommendedName>
        <fullName evidence="3">LysM domain-containing protein</fullName>
    </recommendedName>
</protein>
<evidence type="ECO:0000313" key="2">
    <source>
        <dbReference type="Proteomes" id="UP000037854"/>
    </source>
</evidence>
<evidence type="ECO:0008006" key="3">
    <source>
        <dbReference type="Google" id="ProtNLM"/>
    </source>
</evidence>
<gene>
    <name evidence="1" type="ORF">AFL42_08070</name>
</gene>
<name>A0ABR5MKC0_9BACI</name>
<dbReference type="RefSeq" id="WP_060668345.1">
    <property type="nucleotide sequence ID" value="NZ_JARTGE010000044.1"/>
</dbReference>